<keyword evidence="2" id="KW-0808">Transferase</keyword>
<organism evidence="2 3">
    <name type="scientific">Halobacillus trueperi</name>
    <dbReference type="NCBI Taxonomy" id="156205"/>
    <lineage>
        <taxon>Bacteria</taxon>
        <taxon>Bacillati</taxon>
        <taxon>Bacillota</taxon>
        <taxon>Bacilli</taxon>
        <taxon>Bacillales</taxon>
        <taxon>Bacillaceae</taxon>
        <taxon>Halobacillus</taxon>
    </lineage>
</organism>
<name>A0A3D8VLD6_9BACI</name>
<dbReference type="InterPro" id="IPR000182">
    <property type="entry name" value="GNAT_dom"/>
</dbReference>
<feature type="domain" description="N-acetyltransferase" evidence="1">
    <location>
        <begin position="5"/>
        <end position="155"/>
    </location>
</feature>
<dbReference type="EMBL" id="QTLC01000050">
    <property type="protein sequence ID" value="RDY70196.1"/>
    <property type="molecule type" value="Genomic_DNA"/>
</dbReference>
<comment type="caution">
    <text evidence="2">The sequence shown here is derived from an EMBL/GenBank/DDBJ whole genome shotgun (WGS) entry which is preliminary data.</text>
</comment>
<proteinExistence type="predicted"/>
<dbReference type="Pfam" id="PF00583">
    <property type="entry name" value="Acetyltransf_1"/>
    <property type="match status" value="1"/>
</dbReference>
<evidence type="ECO:0000259" key="1">
    <source>
        <dbReference type="PROSITE" id="PS51186"/>
    </source>
</evidence>
<reference evidence="2 3" key="1">
    <citation type="submission" date="2018-08" db="EMBL/GenBank/DDBJ databases">
        <title>Genome sequence of strict halophilic Halobacillus trueperi SS1 isolated from Lunsu, a salty water body of North West Himalayas.</title>
        <authorList>
            <person name="Gupta S."/>
            <person name="Sharma P."/>
            <person name="Dev K."/>
            <person name="Baumler D."/>
            <person name="Sourirajan A."/>
        </authorList>
    </citation>
    <scope>NUCLEOTIDE SEQUENCE [LARGE SCALE GENOMIC DNA]</scope>
    <source>
        <strain evidence="2 3">SS1</strain>
    </source>
</reference>
<sequence>MVSLQKVREEEAAKLHNIMQFYIYEFSQYIPDIKLEDNGSYKPFDLAKYWTNGNSHAYFIMLRDELIGFALVECTTSSSPNTIQEYFILGKYKGKGYGKDVARKLFTMFPGEWEITQIENNEPAHAFWRGLINEVSGGNFIEHHKDGLYIQKFHT</sequence>
<dbReference type="Proteomes" id="UP000257032">
    <property type="component" value="Unassembled WGS sequence"/>
</dbReference>
<dbReference type="RefSeq" id="WP_115894624.1">
    <property type="nucleotide sequence ID" value="NZ_QTLC01000050.1"/>
</dbReference>
<dbReference type="PROSITE" id="PS51186">
    <property type="entry name" value="GNAT"/>
    <property type="match status" value="1"/>
</dbReference>
<dbReference type="Gene3D" id="3.40.630.30">
    <property type="match status" value="1"/>
</dbReference>
<dbReference type="AlphaFoldDB" id="A0A3D8VLD6"/>
<dbReference type="GO" id="GO:0016747">
    <property type="term" value="F:acyltransferase activity, transferring groups other than amino-acyl groups"/>
    <property type="evidence" value="ECO:0007669"/>
    <property type="project" value="InterPro"/>
</dbReference>
<dbReference type="SUPFAM" id="SSF55729">
    <property type="entry name" value="Acyl-CoA N-acyltransferases (Nat)"/>
    <property type="match status" value="1"/>
</dbReference>
<gene>
    <name evidence="2" type="ORF">DXT76_14925</name>
</gene>
<dbReference type="InterPro" id="IPR016181">
    <property type="entry name" value="Acyl_CoA_acyltransferase"/>
</dbReference>
<evidence type="ECO:0000313" key="2">
    <source>
        <dbReference type="EMBL" id="RDY70196.1"/>
    </source>
</evidence>
<accession>A0A3D8VLD6</accession>
<protein>
    <submittedName>
        <fullName evidence="2">GNAT family N-acetyltransferase</fullName>
    </submittedName>
</protein>
<evidence type="ECO:0000313" key="3">
    <source>
        <dbReference type="Proteomes" id="UP000257032"/>
    </source>
</evidence>